<dbReference type="OrthoDB" id="8186546at2759"/>
<dbReference type="RefSeq" id="XP_025407475.1">
    <property type="nucleotide sequence ID" value="XM_025551690.1"/>
</dbReference>
<dbReference type="GO" id="GO:0048168">
    <property type="term" value="P:regulation of neuronal synaptic plasticity"/>
    <property type="evidence" value="ECO:0007669"/>
    <property type="project" value="TreeGrafter"/>
</dbReference>
<dbReference type="GeneID" id="112681435"/>
<dbReference type="Pfam" id="PF05536">
    <property type="entry name" value="Neurochondrin"/>
    <property type="match status" value="1"/>
</dbReference>
<evidence type="ECO:0000256" key="1">
    <source>
        <dbReference type="ARBA" id="ARBA00006927"/>
    </source>
</evidence>
<evidence type="ECO:0000313" key="3">
    <source>
        <dbReference type="RefSeq" id="XP_025407475.1"/>
    </source>
</evidence>
<accession>A0A8B8FAV4</accession>
<reference evidence="3" key="1">
    <citation type="submission" date="2025-08" db="UniProtKB">
        <authorList>
            <consortium name="RefSeq"/>
        </authorList>
    </citation>
    <scope>IDENTIFICATION</scope>
    <source>
        <tissue evidence="3">Whole body</tissue>
    </source>
</reference>
<dbReference type="CTD" id="40796"/>
<dbReference type="AlphaFoldDB" id="A0A8B8FAV4"/>
<gene>
    <name evidence="3" type="primary">LOC112681435</name>
</gene>
<dbReference type="Gene3D" id="1.25.10.10">
    <property type="entry name" value="Leucine-rich Repeat Variant"/>
    <property type="match status" value="1"/>
</dbReference>
<dbReference type="GO" id="GO:0030425">
    <property type="term" value="C:dendrite"/>
    <property type="evidence" value="ECO:0007669"/>
    <property type="project" value="TreeGrafter"/>
</dbReference>
<name>A0A8B8FAV4_9HEMI</name>
<evidence type="ECO:0000313" key="2">
    <source>
        <dbReference type="Proteomes" id="UP000694846"/>
    </source>
</evidence>
<dbReference type="InterPro" id="IPR011989">
    <property type="entry name" value="ARM-like"/>
</dbReference>
<dbReference type="InterPro" id="IPR008709">
    <property type="entry name" value="Neurochondrin"/>
</dbReference>
<dbReference type="Proteomes" id="UP000694846">
    <property type="component" value="Unplaced"/>
</dbReference>
<sequence length="741" mass="84111">MNAELQESVTKCIGILKSAKADTEKFAGLFMVARLLKKDNCDDRSKLQLFEAIEFKFFKRLLKNTDVSTGCPPIVYKSVAMNVLSVLCSAQEVATHKDILQNIDVLLDIVHDYEDEDEEDEDNLMLVNEAYKCLNYIRLYEQGLKALFDGNAVGKMTKVYAVKSFQTDEALSLVMTIVEKFGPPSWENNTELFDSLMNILGVDFETDHSDRKFKLCSILSTLLANCPVEVAQNGCDKYMWPEKLFVGLRDILTSKLVKAQRDPAIILAAHMLTTFGAEWSLQDAEKPKAFFLLLIHLVSIEIRMHLEDKKIEQILLAENLLNSCFIILEVSIAYISADTLDLEQKEKQQTYTALKGAFSAVLNMLELLSVTKKPLEVNEKYFICVMLMPLTTWLAQETSAMKPAVNKILPFALKIANESFYAYRERYISENNKSSEVITVKDNPLSSVDVLRAFLPALCHIAVDDNGRAILLKIKQEQVLLECLEFHWSIAHFKKPLIPKSERSKPRGPDPEIPADRLKKMVDSRGAIISICNTFMNLCVLEADFVKDSPLFFTLMKFVFDNLPELKNNHDNLVVYGNMAVLGLMLLKLKTAYIKKNDFSICRYIQSTIRFLWDAYTAEENSNSSRYALGQLVVAMTYKESWIELQELWFLGMQNLSGILTLVPWISEFAIESGWAEGIIDMLVKIRPGSLPTNVKYAYEDLLCRLIDANSDLVATLKKKDAITACRGHKFMELGKKLFGE</sequence>
<protein>
    <submittedName>
        <fullName evidence="3">Neurochondrin homolog</fullName>
    </submittedName>
</protein>
<keyword evidence="2" id="KW-1185">Reference proteome</keyword>
<comment type="similarity">
    <text evidence="1">Belongs to the neurochondrin family.</text>
</comment>
<dbReference type="PANTHER" id="PTHR13109:SF7">
    <property type="entry name" value="NEUROCHONDRIN"/>
    <property type="match status" value="1"/>
</dbReference>
<dbReference type="PANTHER" id="PTHR13109">
    <property type="entry name" value="NEUROCHONDRIN"/>
    <property type="match status" value="1"/>
</dbReference>
<organism evidence="2 3">
    <name type="scientific">Sipha flava</name>
    <name type="common">yellow sugarcane aphid</name>
    <dbReference type="NCBI Taxonomy" id="143950"/>
    <lineage>
        <taxon>Eukaryota</taxon>
        <taxon>Metazoa</taxon>
        <taxon>Ecdysozoa</taxon>
        <taxon>Arthropoda</taxon>
        <taxon>Hexapoda</taxon>
        <taxon>Insecta</taxon>
        <taxon>Pterygota</taxon>
        <taxon>Neoptera</taxon>
        <taxon>Paraneoptera</taxon>
        <taxon>Hemiptera</taxon>
        <taxon>Sternorrhyncha</taxon>
        <taxon>Aphidomorpha</taxon>
        <taxon>Aphidoidea</taxon>
        <taxon>Aphididae</taxon>
        <taxon>Sipha</taxon>
    </lineage>
</organism>
<dbReference type="GO" id="GO:0031175">
    <property type="term" value="P:neuron projection development"/>
    <property type="evidence" value="ECO:0007669"/>
    <property type="project" value="TreeGrafter"/>
</dbReference>
<proteinExistence type="inferred from homology"/>